<dbReference type="AlphaFoldDB" id="A0A1E3QI60"/>
<proteinExistence type="predicted"/>
<feature type="compositionally biased region" description="Low complexity" evidence="1">
    <location>
        <begin position="208"/>
        <end position="222"/>
    </location>
</feature>
<gene>
    <name evidence="3" type="ORF">LIPSTDRAFT_67644</name>
</gene>
<feature type="domain" description="SUZ" evidence="2">
    <location>
        <begin position="1"/>
        <end position="74"/>
    </location>
</feature>
<feature type="compositionally biased region" description="Basic and acidic residues" evidence="1">
    <location>
        <begin position="55"/>
        <end position="74"/>
    </location>
</feature>
<dbReference type="Proteomes" id="UP000094385">
    <property type="component" value="Unassembled WGS sequence"/>
</dbReference>
<evidence type="ECO:0000256" key="1">
    <source>
        <dbReference type="SAM" id="MobiDB-lite"/>
    </source>
</evidence>
<accession>A0A1E3QI60</accession>
<evidence type="ECO:0000259" key="2">
    <source>
        <dbReference type="PROSITE" id="PS51673"/>
    </source>
</evidence>
<feature type="compositionally biased region" description="Polar residues" evidence="1">
    <location>
        <begin position="223"/>
        <end position="240"/>
    </location>
</feature>
<dbReference type="EMBL" id="KV454289">
    <property type="protein sequence ID" value="ODQ76677.1"/>
    <property type="molecule type" value="Genomic_DNA"/>
</dbReference>
<organism evidence="3 4">
    <name type="scientific">Lipomyces starkeyi NRRL Y-11557</name>
    <dbReference type="NCBI Taxonomy" id="675824"/>
    <lineage>
        <taxon>Eukaryota</taxon>
        <taxon>Fungi</taxon>
        <taxon>Dikarya</taxon>
        <taxon>Ascomycota</taxon>
        <taxon>Saccharomycotina</taxon>
        <taxon>Lipomycetes</taxon>
        <taxon>Lipomycetales</taxon>
        <taxon>Lipomycetaceae</taxon>
        <taxon>Lipomyces</taxon>
    </lineage>
</organism>
<dbReference type="InterPro" id="IPR024771">
    <property type="entry name" value="SUZ"/>
</dbReference>
<feature type="region of interest" description="Disordered" evidence="1">
    <location>
        <begin position="374"/>
        <end position="404"/>
    </location>
</feature>
<feature type="region of interest" description="Disordered" evidence="1">
    <location>
        <begin position="266"/>
        <end position="293"/>
    </location>
</feature>
<feature type="compositionally biased region" description="Low complexity" evidence="1">
    <location>
        <begin position="419"/>
        <end position="428"/>
    </location>
</feature>
<evidence type="ECO:0000313" key="3">
    <source>
        <dbReference type="EMBL" id="ODQ76677.1"/>
    </source>
</evidence>
<feature type="compositionally biased region" description="Polar residues" evidence="1">
    <location>
        <begin position="29"/>
        <end position="45"/>
    </location>
</feature>
<evidence type="ECO:0000313" key="4">
    <source>
        <dbReference type="Proteomes" id="UP000094385"/>
    </source>
</evidence>
<dbReference type="Pfam" id="PF12752">
    <property type="entry name" value="SUZ"/>
    <property type="match status" value="1"/>
</dbReference>
<feature type="region of interest" description="Disordered" evidence="1">
    <location>
        <begin position="208"/>
        <end position="252"/>
    </location>
</feature>
<feature type="compositionally biased region" description="Acidic residues" evidence="1">
    <location>
        <begin position="81"/>
        <end position="91"/>
    </location>
</feature>
<name>A0A1E3QI60_LIPST</name>
<feature type="compositionally biased region" description="Basic and acidic residues" evidence="1">
    <location>
        <begin position="13"/>
        <end position="28"/>
    </location>
</feature>
<sequence>MKSTTPNGGIRIMRRETPINDASSDTKSEASSVTNESGAGNSKDGSGNARIATTLEERTAAYEEARKRIFKDFPESSVSGSDDEKDREDEDGKGSGAANAQSGNDRKTSNNYAADDEDFPRRSQYVPLGSGYYQVYDRNSYTPPHAYNGGVTGVPTSGPATTNSAPNNMTGYGNDHAYNHYGRAYVANVPNAQTGYNVPRPQIPQQQYAAYTQQPQQQAYQQGTGSPYQHYGQNGYQSQPDFYGGLDAQNGQRRNYGQYQQPVQQQPYGAQRPPYLAPVSSAQQATYGAPSYPQYPHQQLQAQYTAAQQQFYIPPDQLQQSAAYKYQQQQLLPRFGANSNTYSAPPPQSAVSLNATQQALYQQMQNLNIRPSANVHQSNSNASLSSMSSNGSHHGFNKYPHNQMPFQQKFYSPKQQYVPYGQQSSQHPYQPPQQTPLRPQSQPASVPCVAKPMASQATQSSESKTDADGSGANMDDSGHQAKAEADLDSASADSVETNVDGKLPKNAAPLSAPP</sequence>
<keyword evidence="4" id="KW-1185">Reference proteome</keyword>
<feature type="region of interest" description="Disordered" evidence="1">
    <location>
        <begin position="1"/>
        <end position="125"/>
    </location>
</feature>
<feature type="region of interest" description="Disordered" evidence="1">
    <location>
        <begin position="419"/>
        <end position="514"/>
    </location>
</feature>
<dbReference type="OrthoDB" id="278430at2759"/>
<reference evidence="3 4" key="1">
    <citation type="journal article" date="2016" name="Proc. Natl. Acad. Sci. U.S.A.">
        <title>Comparative genomics of biotechnologically important yeasts.</title>
        <authorList>
            <person name="Riley R."/>
            <person name="Haridas S."/>
            <person name="Wolfe K.H."/>
            <person name="Lopes M.R."/>
            <person name="Hittinger C.T."/>
            <person name="Goeker M."/>
            <person name="Salamov A.A."/>
            <person name="Wisecaver J.H."/>
            <person name="Long T.M."/>
            <person name="Calvey C.H."/>
            <person name="Aerts A.L."/>
            <person name="Barry K.W."/>
            <person name="Choi C."/>
            <person name="Clum A."/>
            <person name="Coughlan A.Y."/>
            <person name="Deshpande S."/>
            <person name="Douglass A.P."/>
            <person name="Hanson S.J."/>
            <person name="Klenk H.-P."/>
            <person name="LaButti K.M."/>
            <person name="Lapidus A."/>
            <person name="Lindquist E.A."/>
            <person name="Lipzen A.M."/>
            <person name="Meier-Kolthoff J.P."/>
            <person name="Ohm R.A."/>
            <person name="Otillar R.P."/>
            <person name="Pangilinan J.L."/>
            <person name="Peng Y."/>
            <person name="Rokas A."/>
            <person name="Rosa C.A."/>
            <person name="Scheuner C."/>
            <person name="Sibirny A.A."/>
            <person name="Slot J.C."/>
            <person name="Stielow J.B."/>
            <person name="Sun H."/>
            <person name="Kurtzman C.P."/>
            <person name="Blackwell M."/>
            <person name="Grigoriev I.V."/>
            <person name="Jeffries T.W."/>
        </authorList>
    </citation>
    <scope>NUCLEOTIDE SEQUENCE [LARGE SCALE GENOMIC DNA]</scope>
    <source>
        <strain evidence="3 4">NRRL Y-11557</strain>
    </source>
</reference>
<protein>
    <recommendedName>
        <fullName evidence="2">SUZ domain-containing protein</fullName>
    </recommendedName>
</protein>
<feature type="compositionally biased region" description="Basic and acidic residues" evidence="1">
    <location>
        <begin position="476"/>
        <end position="485"/>
    </location>
</feature>
<dbReference type="PROSITE" id="PS51673">
    <property type="entry name" value="SUZ"/>
    <property type="match status" value="1"/>
</dbReference>
<feature type="compositionally biased region" description="Low complexity" evidence="1">
    <location>
        <begin position="378"/>
        <end position="392"/>
    </location>
</feature>